<dbReference type="Proteomes" id="UP000814140">
    <property type="component" value="Unassembled WGS sequence"/>
</dbReference>
<name>A0ACB8SPB4_9AGAM</name>
<dbReference type="EMBL" id="MU277239">
    <property type="protein sequence ID" value="KAI0058087.1"/>
    <property type="molecule type" value="Genomic_DNA"/>
</dbReference>
<protein>
    <submittedName>
        <fullName evidence="1">Pseudouridine synthase</fullName>
    </submittedName>
</protein>
<keyword evidence="2" id="KW-1185">Reference proteome</keyword>
<proteinExistence type="predicted"/>
<evidence type="ECO:0000313" key="2">
    <source>
        <dbReference type="Proteomes" id="UP000814140"/>
    </source>
</evidence>
<accession>A0ACB8SPB4</accession>
<organism evidence="1 2">
    <name type="scientific">Artomyces pyxidatus</name>
    <dbReference type="NCBI Taxonomy" id="48021"/>
    <lineage>
        <taxon>Eukaryota</taxon>
        <taxon>Fungi</taxon>
        <taxon>Dikarya</taxon>
        <taxon>Basidiomycota</taxon>
        <taxon>Agaricomycotina</taxon>
        <taxon>Agaricomycetes</taxon>
        <taxon>Russulales</taxon>
        <taxon>Auriscalpiaceae</taxon>
        <taxon>Artomyces</taxon>
    </lineage>
</organism>
<sequence length="306" mass="33554">MSVLKDLPRRALGAGKAWLPKHEIYIDRGIIILNKPPGLVTQGTSAVDSDSKSPHALRTDFDSVLHDLKRKYNSETTPFPIHRLDKATTGALVLARTKAFAQQLAQQFHSHTVEKSYFALVRGGAKTFPVGSGEIQGDLYINDGRVSVKKPKPFGDSESRTARTGWEVLASSSSAPISLVRFQLYTGLKHQLRVHAASALGAPILGDTLYGSARLSPQIATITHIPQDRLFLHSSSITFQRFRRDGQHKRFQLTVMAPLPRDFVVICGDLGIPLEENVVKGGVFVDGQVAENGQVSSIEGKWLLSR</sequence>
<reference evidence="1" key="2">
    <citation type="journal article" date="2022" name="New Phytol.">
        <title>Evolutionary transition to the ectomycorrhizal habit in the genomes of a hyperdiverse lineage of mushroom-forming fungi.</title>
        <authorList>
            <person name="Looney B."/>
            <person name="Miyauchi S."/>
            <person name="Morin E."/>
            <person name="Drula E."/>
            <person name="Courty P.E."/>
            <person name="Kohler A."/>
            <person name="Kuo A."/>
            <person name="LaButti K."/>
            <person name="Pangilinan J."/>
            <person name="Lipzen A."/>
            <person name="Riley R."/>
            <person name="Andreopoulos W."/>
            <person name="He G."/>
            <person name="Johnson J."/>
            <person name="Nolan M."/>
            <person name="Tritt A."/>
            <person name="Barry K.W."/>
            <person name="Grigoriev I.V."/>
            <person name="Nagy L.G."/>
            <person name="Hibbett D."/>
            <person name="Henrissat B."/>
            <person name="Matheny P.B."/>
            <person name="Labbe J."/>
            <person name="Martin F.M."/>
        </authorList>
    </citation>
    <scope>NUCLEOTIDE SEQUENCE</scope>
    <source>
        <strain evidence="1">HHB10654</strain>
    </source>
</reference>
<reference evidence="1" key="1">
    <citation type="submission" date="2021-03" db="EMBL/GenBank/DDBJ databases">
        <authorList>
            <consortium name="DOE Joint Genome Institute"/>
            <person name="Ahrendt S."/>
            <person name="Looney B.P."/>
            <person name="Miyauchi S."/>
            <person name="Morin E."/>
            <person name="Drula E."/>
            <person name="Courty P.E."/>
            <person name="Chicoki N."/>
            <person name="Fauchery L."/>
            <person name="Kohler A."/>
            <person name="Kuo A."/>
            <person name="Labutti K."/>
            <person name="Pangilinan J."/>
            <person name="Lipzen A."/>
            <person name="Riley R."/>
            <person name="Andreopoulos W."/>
            <person name="He G."/>
            <person name="Johnson J."/>
            <person name="Barry K.W."/>
            <person name="Grigoriev I.V."/>
            <person name="Nagy L."/>
            <person name="Hibbett D."/>
            <person name="Henrissat B."/>
            <person name="Matheny P.B."/>
            <person name="Labbe J."/>
            <person name="Martin F."/>
        </authorList>
    </citation>
    <scope>NUCLEOTIDE SEQUENCE</scope>
    <source>
        <strain evidence="1">HHB10654</strain>
    </source>
</reference>
<comment type="caution">
    <text evidence="1">The sequence shown here is derived from an EMBL/GenBank/DDBJ whole genome shotgun (WGS) entry which is preliminary data.</text>
</comment>
<evidence type="ECO:0000313" key="1">
    <source>
        <dbReference type="EMBL" id="KAI0058087.1"/>
    </source>
</evidence>
<gene>
    <name evidence="1" type="ORF">BV25DRAFT_1862520</name>
</gene>